<dbReference type="EMBL" id="JAKKOR010000005">
    <property type="protein sequence ID" value="MCF8588393.1"/>
    <property type="molecule type" value="Genomic_DNA"/>
</dbReference>
<proteinExistence type="predicted"/>
<reference evidence="1 2" key="1">
    <citation type="submission" date="2022-01" db="EMBL/GenBank/DDBJ databases">
        <authorList>
            <person name="Huang Y."/>
        </authorList>
    </citation>
    <scope>NUCLEOTIDE SEQUENCE [LARGE SCALE GENOMIC DNA]</scope>
    <source>
        <strain evidence="1 2">HY366</strain>
    </source>
</reference>
<keyword evidence="2" id="KW-1185">Reference proteome</keyword>
<evidence type="ECO:0000313" key="2">
    <source>
        <dbReference type="Proteomes" id="UP001200110"/>
    </source>
</evidence>
<sequence length="72" mass="7879">MKTQLNLDGFGDDLEAALNKELRNANACDVADVTRALQRATKKVFGEAMKSPDAKKLAREIVDGLRRDGQCS</sequence>
<organism evidence="1 2">
    <name type="scientific">Gordonia liuliyuniae</name>
    <dbReference type="NCBI Taxonomy" id="2911517"/>
    <lineage>
        <taxon>Bacteria</taxon>
        <taxon>Bacillati</taxon>
        <taxon>Actinomycetota</taxon>
        <taxon>Actinomycetes</taxon>
        <taxon>Mycobacteriales</taxon>
        <taxon>Gordoniaceae</taxon>
        <taxon>Gordonia</taxon>
    </lineage>
</organism>
<dbReference type="RefSeq" id="WP_236997603.1">
    <property type="nucleotide sequence ID" value="NZ_JAKKOR010000005.1"/>
</dbReference>
<accession>A0ABS9IS67</accession>
<dbReference type="Proteomes" id="UP001200110">
    <property type="component" value="Unassembled WGS sequence"/>
</dbReference>
<comment type="caution">
    <text evidence="1">The sequence shown here is derived from an EMBL/GenBank/DDBJ whole genome shotgun (WGS) entry which is preliminary data.</text>
</comment>
<protein>
    <submittedName>
        <fullName evidence="1">Uncharacterized protein</fullName>
    </submittedName>
</protein>
<evidence type="ECO:0000313" key="1">
    <source>
        <dbReference type="EMBL" id="MCF8588393.1"/>
    </source>
</evidence>
<gene>
    <name evidence="1" type="ORF">L5G33_07925</name>
</gene>
<name>A0ABS9IS67_9ACTN</name>